<keyword evidence="7 10" id="KW-0472">Membrane</keyword>
<dbReference type="Proteomes" id="UP000514713">
    <property type="component" value="Chromosome"/>
</dbReference>
<evidence type="ECO:0000256" key="7">
    <source>
        <dbReference type="ARBA" id="ARBA00023136"/>
    </source>
</evidence>
<dbReference type="GO" id="GO:0015979">
    <property type="term" value="P:photosynthesis"/>
    <property type="evidence" value="ECO:0007669"/>
    <property type="project" value="UniProtKB-KW"/>
</dbReference>
<comment type="similarity">
    <text evidence="10">Belongs to the PetL family.</text>
</comment>
<keyword evidence="5 10" id="KW-1133">Transmembrane helix</keyword>
<gene>
    <name evidence="10 11" type="primary">petL</name>
    <name evidence="11" type="ORF">HUN01_30665</name>
</gene>
<comment type="function">
    <text evidence="8 10">Component of the cytochrome b6-f complex, which mediates electron transfer between photosystem II (PSII) and photosystem I (PSI), cyclic electron flow around PSI, and state transitions. PetL is important for photoautotrophic growth as well as for electron transfer efficiency and stability of the cytochrome b6-f complex.</text>
</comment>
<evidence type="ECO:0000313" key="12">
    <source>
        <dbReference type="Proteomes" id="UP000514713"/>
    </source>
</evidence>
<evidence type="ECO:0000313" key="11">
    <source>
        <dbReference type="EMBL" id="QMS91746.1"/>
    </source>
</evidence>
<comment type="subunit">
    <text evidence="9 10">The 4 large subunits of the cytochrome b6-f complex are cytochrome b6, subunit IV (17 kDa polypeptide, PetD), cytochrome f and the Rieske protein, while the 4 small subunits are PetG, PetL, PetM and PetN. The complex functions as a dimer.</text>
</comment>
<dbReference type="GO" id="GO:0031676">
    <property type="term" value="C:plasma membrane-derived thylakoid membrane"/>
    <property type="evidence" value="ECO:0007669"/>
    <property type="project" value="UniProtKB-SubCell"/>
</dbReference>
<comment type="subcellular location">
    <subcellularLocation>
        <location evidence="10">Cellular thylakoid membrane</location>
        <topology evidence="10">Single-pass membrane protein</topology>
    </subcellularLocation>
    <subcellularLocation>
        <location evidence="1">Membrane</location>
        <topology evidence="1">Single-pass membrane protein</topology>
    </subcellularLocation>
</comment>
<dbReference type="InterPro" id="IPR007802">
    <property type="entry name" value="Cyt_b6/f_cplx_su6"/>
</dbReference>
<keyword evidence="4 10" id="KW-0249">Electron transport</keyword>
<evidence type="ECO:0000256" key="4">
    <source>
        <dbReference type="ARBA" id="ARBA00022982"/>
    </source>
</evidence>
<keyword evidence="6 10" id="KW-0793">Thylakoid</keyword>
<keyword evidence="10" id="KW-0602">Photosynthesis</keyword>
<dbReference type="AlphaFoldDB" id="A0A7D7R8X0"/>
<keyword evidence="2 10" id="KW-0813">Transport</keyword>
<organism evidence="11 12">
    <name type="scientific">Nostoc edaphicum CCNP1411</name>
    <dbReference type="NCBI Taxonomy" id="1472755"/>
    <lineage>
        <taxon>Bacteria</taxon>
        <taxon>Bacillati</taxon>
        <taxon>Cyanobacteriota</taxon>
        <taxon>Cyanophyceae</taxon>
        <taxon>Nostocales</taxon>
        <taxon>Nostocaceae</taxon>
        <taxon>Nostoc</taxon>
    </lineage>
</organism>
<feature type="transmembrane region" description="Helical" evidence="10">
    <location>
        <begin position="6"/>
        <end position="25"/>
    </location>
</feature>
<evidence type="ECO:0000256" key="10">
    <source>
        <dbReference type="HAMAP-Rule" id="MF_00433"/>
    </source>
</evidence>
<evidence type="ECO:0000256" key="3">
    <source>
        <dbReference type="ARBA" id="ARBA00022692"/>
    </source>
</evidence>
<dbReference type="NCBIfam" id="NF008824">
    <property type="entry name" value="PRK11874.1"/>
    <property type="match status" value="1"/>
</dbReference>
<keyword evidence="12" id="KW-1185">Reference proteome</keyword>
<proteinExistence type="inferred from homology"/>
<evidence type="ECO:0000256" key="1">
    <source>
        <dbReference type="ARBA" id="ARBA00004167"/>
    </source>
</evidence>
<evidence type="ECO:0000256" key="6">
    <source>
        <dbReference type="ARBA" id="ARBA00023078"/>
    </source>
</evidence>
<sequence length="31" mass="3393">MFAIVSYVVFLGLFFGLSVGLLFGLRTAKII</sequence>
<dbReference type="GO" id="GO:0009512">
    <property type="term" value="C:cytochrome b6f complex"/>
    <property type="evidence" value="ECO:0007669"/>
    <property type="project" value="InterPro"/>
</dbReference>
<dbReference type="GO" id="GO:0009055">
    <property type="term" value="F:electron transfer activity"/>
    <property type="evidence" value="ECO:0007669"/>
    <property type="project" value="InterPro"/>
</dbReference>
<dbReference type="EMBL" id="CP054698">
    <property type="protein sequence ID" value="QMS91746.1"/>
    <property type="molecule type" value="Genomic_DNA"/>
</dbReference>
<evidence type="ECO:0000256" key="5">
    <source>
        <dbReference type="ARBA" id="ARBA00022989"/>
    </source>
</evidence>
<dbReference type="HAMAP" id="MF_00433">
    <property type="entry name" value="Cytb6_f_PetL"/>
    <property type="match status" value="1"/>
</dbReference>
<dbReference type="SUPFAM" id="SSF103436">
    <property type="entry name" value="PetL subunit of the cytochrome b6f complex"/>
    <property type="match status" value="1"/>
</dbReference>
<dbReference type="KEGG" id="ned:HUN01_30665"/>
<keyword evidence="3 10" id="KW-0812">Transmembrane</keyword>
<dbReference type="Pfam" id="PF05115">
    <property type="entry name" value="PetL"/>
    <property type="match status" value="1"/>
</dbReference>
<evidence type="ECO:0000256" key="8">
    <source>
        <dbReference type="ARBA" id="ARBA00025197"/>
    </source>
</evidence>
<accession>A0A7D7R8X0</accession>
<reference evidence="12" key="1">
    <citation type="submission" date="2020-06" db="EMBL/GenBank/DDBJ databases">
        <title>Nostoc edaphicum CCNP1411 genome.</title>
        <authorList>
            <person name="Fidor A."/>
            <person name="Grabski M."/>
            <person name="Gawor J."/>
            <person name="Gromadka R."/>
            <person name="Wegrzyn G."/>
            <person name="Mazur-Marzec H."/>
        </authorList>
    </citation>
    <scope>NUCLEOTIDE SEQUENCE [LARGE SCALE GENOMIC DNA]</scope>
    <source>
        <strain evidence="12">CCNP1411</strain>
    </source>
</reference>
<evidence type="ECO:0000256" key="2">
    <source>
        <dbReference type="ARBA" id="ARBA00022448"/>
    </source>
</evidence>
<protein>
    <recommendedName>
        <fullName evidence="10">Cytochrome b6-f complex subunit 6</fullName>
    </recommendedName>
    <alternativeName>
        <fullName evidence="10">Cytochrome b6-f complex subunit PetL</fullName>
    </alternativeName>
    <alternativeName>
        <fullName evidence="10">Cytochrome b6-f complex subunit VI</fullName>
    </alternativeName>
</protein>
<name>A0A7D7R8X0_9NOSO</name>
<dbReference type="RefSeq" id="WP_084227316.1">
    <property type="nucleotide sequence ID" value="NZ_CP054698.1"/>
</dbReference>
<evidence type="ECO:0000256" key="9">
    <source>
        <dbReference type="ARBA" id="ARBA00025834"/>
    </source>
</evidence>